<feature type="transmembrane region" description="Helical" evidence="1">
    <location>
        <begin position="50"/>
        <end position="71"/>
    </location>
</feature>
<feature type="transmembrane region" description="Helical" evidence="1">
    <location>
        <begin position="220"/>
        <end position="241"/>
    </location>
</feature>
<evidence type="ECO:0000313" key="2">
    <source>
        <dbReference type="EMBL" id="MBB5060533.1"/>
    </source>
</evidence>
<dbReference type="EMBL" id="JACHIP010000015">
    <property type="protein sequence ID" value="MBB5060533.1"/>
    <property type="molecule type" value="Genomic_DNA"/>
</dbReference>
<organism evidence="2 3">
    <name type="scientific">Granulicella aggregans</name>
    <dbReference type="NCBI Taxonomy" id="474949"/>
    <lineage>
        <taxon>Bacteria</taxon>
        <taxon>Pseudomonadati</taxon>
        <taxon>Acidobacteriota</taxon>
        <taxon>Terriglobia</taxon>
        <taxon>Terriglobales</taxon>
        <taxon>Acidobacteriaceae</taxon>
        <taxon>Granulicella</taxon>
    </lineage>
</organism>
<accession>A0A7W7ZIK0</accession>
<proteinExistence type="predicted"/>
<reference evidence="2 3" key="1">
    <citation type="submission" date="2020-08" db="EMBL/GenBank/DDBJ databases">
        <title>Genomic Encyclopedia of Type Strains, Phase IV (KMG-V): Genome sequencing to study the core and pangenomes of soil and plant-associated prokaryotes.</title>
        <authorList>
            <person name="Whitman W."/>
        </authorList>
    </citation>
    <scope>NUCLEOTIDE SEQUENCE [LARGE SCALE GENOMIC DNA]</scope>
    <source>
        <strain evidence="2 3">M8UP14</strain>
    </source>
</reference>
<comment type="caution">
    <text evidence="2">The sequence shown here is derived from an EMBL/GenBank/DDBJ whole genome shotgun (WGS) entry which is preliminary data.</text>
</comment>
<keyword evidence="1" id="KW-1133">Transmembrane helix</keyword>
<evidence type="ECO:0000256" key="1">
    <source>
        <dbReference type="SAM" id="Phobius"/>
    </source>
</evidence>
<dbReference type="AlphaFoldDB" id="A0A7W7ZIK0"/>
<evidence type="ECO:0000313" key="3">
    <source>
        <dbReference type="Proteomes" id="UP000540989"/>
    </source>
</evidence>
<keyword evidence="3" id="KW-1185">Reference proteome</keyword>
<dbReference type="RefSeq" id="WP_221313163.1">
    <property type="nucleotide sequence ID" value="NZ_JACHIP010000015.1"/>
</dbReference>
<gene>
    <name evidence="2" type="ORF">HDF16_005269</name>
</gene>
<keyword evidence="1" id="KW-0472">Membrane</keyword>
<protein>
    <submittedName>
        <fullName evidence="2">Uncharacterized protein</fullName>
    </submittedName>
</protein>
<feature type="transmembrane region" description="Helical" evidence="1">
    <location>
        <begin position="92"/>
        <end position="116"/>
    </location>
</feature>
<dbReference type="Proteomes" id="UP000540989">
    <property type="component" value="Unassembled WGS sequence"/>
</dbReference>
<name>A0A7W7ZIK0_9BACT</name>
<sequence length="251" mass="26304">MSWSAVIAGAFVTAALYLLLLSLGAGLGLSSVSVWSNQGVSASTFGTASILWIIFVEIVSSAMGGYLAGRLRTRWTVIHGDEVYFRDTAHGFLSWSAALVVTAAVLGSAATVMIGASSSEGGLEGKATQRPNSYFVDSILRNDTSKPEADSAAVYDEVATIFASSLKHGDLTGPDKSYLGHLVSVRTGLSQSDADQRVSDTYAALKQATEAARKSTAHTLLWIFIALLIGAFCASFAGTIGGKQRDKVVIL</sequence>
<keyword evidence="1" id="KW-0812">Transmembrane</keyword>